<dbReference type="InterPro" id="IPR008906">
    <property type="entry name" value="HATC_C_dom"/>
</dbReference>
<organism evidence="2">
    <name type="scientific">Nothobranchius rachovii</name>
    <name type="common">bluefin notho</name>
    <dbReference type="NCBI Taxonomy" id="451742"/>
    <lineage>
        <taxon>Eukaryota</taxon>
        <taxon>Metazoa</taxon>
        <taxon>Chordata</taxon>
        <taxon>Craniata</taxon>
        <taxon>Vertebrata</taxon>
        <taxon>Euteleostomi</taxon>
        <taxon>Actinopterygii</taxon>
        <taxon>Neopterygii</taxon>
        <taxon>Teleostei</taxon>
        <taxon>Neoteleostei</taxon>
        <taxon>Acanthomorphata</taxon>
        <taxon>Ovalentaria</taxon>
        <taxon>Atherinomorphae</taxon>
        <taxon>Cyprinodontiformes</taxon>
        <taxon>Nothobranchiidae</taxon>
        <taxon>Nothobranchius</taxon>
    </lineage>
</organism>
<name>A0A1A8SIR0_9TELE</name>
<dbReference type="SUPFAM" id="SSF53098">
    <property type="entry name" value="Ribonuclease H-like"/>
    <property type="match status" value="1"/>
</dbReference>
<reference evidence="2" key="2">
    <citation type="submission" date="2016-06" db="EMBL/GenBank/DDBJ databases">
        <title>The genome of a short-lived fish provides insights into sex chromosome evolution and the genetic control of aging.</title>
        <authorList>
            <person name="Reichwald K."/>
            <person name="Felder M."/>
            <person name="Petzold A."/>
            <person name="Koch P."/>
            <person name="Groth M."/>
            <person name="Platzer M."/>
        </authorList>
    </citation>
    <scope>NUCLEOTIDE SEQUENCE</scope>
    <source>
        <tissue evidence="2">Brain</tissue>
    </source>
</reference>
<proteinExistence type="predicted"/>
<dbReference type="InterPro" id="IPR012337">
    <property type="entry name" value="RNaseH-like_sf"/>
</dbReference>
<dbReference type="GO" id="GO:0046983">
    <property type="term" value="F:protein dimerization activity"/>
    <property type="evidence" value="ECO:0007669"/>
    <property type="project" value="InterPro"/>
</dbReference>
<protein>
    <recommendedName>
        <fullName evidence="1">HAT C-terminal dimerisation domain-containing protein</fullName>
    </recommendedName>
</protein>
<dbReference type="AlphaFoldDB" id="A0A1A8SIR0"/>
<accession>A0A1A8SIR0</accession>
<dbReference type="PANTHER" id="PTHR47611">
    <property type="entry name" value="HAT DIMERISATION DOMAIN, C-TERMINAL"/>
    <property type="match status" value="1"/>
</dbReference>
<evidence type="ECO:0000313" key="2">
    <source>
        <dbReference type="EMBL" id="SBS18107.1"/>
    </source>
</evidence>
<sequence>FIGNFNLSQSILYKTAGVYSEEKLIPRDKDPLLWWQEHEQTFPALSKLAVRYLGVVASSVPAERIFSKAGEVLSKRRSRLKGKTVNMLLFLKKNM</sequence>
<evidence type="ECO:0000259" key="1">
    <source>
        <dbReference type="Pfam" id="PF05699"/>
    </source>
</evidence>
<dbReference type="PANTHER" id="PTHR47611:SF3">
    <property type="entry name" value="HAT C-TERMINAL DIMERISATION DOMAIN-CONTAINING PROTEIN"/>
    <property type="match status" value="1"/>
</dbReference>
<feature type="domain" description="HAT C-terminal dimerisation" evidence="1">
    <location>
        <begin position="19"/>
        <end position="95"/>
    </location>
</feature>
<feature type="non-terminal residue" evidence="2">
    <location>
        <position position="95"/>
    </location>
</feature>
<feature type="non-terminal residue" evidence="2">
    <location>
        <position position="1"/>
    </location>
</feature>
<reference evidence="2" key="1">
    <citation type="submission" date="2016-05" db="EMBL/GenBank/DDBJ databases">
        <authorList>
            <person name="Lavstsen T."/>
            <person name="Jespersen J.S."/>
        </authorList>
    </citation>
    <scope>NUCLEOTIDE SEQUENCE</scope>
    <source>
        <tissue evidence="2">Brain</tissue>
    </source>
</reference>
<gene>
    <name evidence="2" type="primary">CR293521.1</name>
</gene>
<dbReference type="EMBL" id="HAEI01015638">
    <property type="protein sequence ID" value="SBS18107.1"/>
    <property type="molecule type" value="Transcribed_RNA"/>
</dbReference>
<dbReference type="Pfam" id="PF05699">
    <property type="entry name" value="Dimer_Tnp_hAT"/>
    <property type="match status" value="1"/>
</dbReference>